<dbReference type="InterPro" id="IPR026992">
    <property type="entry name" value="DIOX_N"/>
</dbReference>
<evidence type="ECO:0000313" key="6">
    <source>
        <dbReference type="EMBL" id="KAL3497567.1"/>
    </source>
</evidence>
<evidence type="ECO:0000256" key="4">
    <source>
        <dbReference type="RuleBase" id="RU003682"/>
    </source>
</evidence>
<dbReference type="Proteomes" id="UP001630127">
    <property type="component" value="Unassembled WGS sequence"/>
</dbReference>
<comment type="caution">
    <text evidence="6">The sequence shown here is derived from an EMBL/GenBank/DDBJ whole genome shotgun (WGS) entry which is preliminary data.</text>
</comment>
<dbReference type="InterPro" id="IPR044861">
    <property type="entry name" value="IPNS-like_FE2OG_OXY"/>
</dbReference>
<dbReference type="Gene3D" id="2.60.120.330">
    <property type="entry name" value="B-lactam Antibiotic, Isopenicillin N Synthase, Chain"/>
    <property type="match status" value="1"/>
</dbReference>
<evidence type="ECO:0000259" key="5">
    <source>
        <dbReference type="PROSITE" id="PS51471"/>
    </source>
</evidence>
<dbReference type="InterPro" id="IPR005123">
    <property type="entry name" value="Oxoglu/Fe-dep_dioxygenase_dom"/>
</dbReference>
<evidence type="ECO:0000256" key="1">
    <source>
        <dbReference type="ARBA" id="ARBA00008056"/>
    </source>
</evidence>
<protein>
    <recommendedName>
        <fullName evidence="5">Fe2OG dioxygenase domain-containing protein</fullName>
    </recommendedName>
</protein>
<accession>A0ABD2XVJ6</accession>
<keyword evidence="3 4" id="KW-0408">Iron</keyword>
<dbReference type="GO" id="GO:0002238">
    <property type="term" value="P:response to molecule of fungal origin"/>
    <property type="evidence" value="ECO:0007669"/>
    <property type="project" value="UniProtKB-ARBA"/>
</dbReference>
<evidence type="ECO:0000256" key="2">
    <source>
        <dbReference type="ARBA" id="ARBA00022723"/>
    </source>
</evidence>
<dbReference type="InterPro" id="IPR050295">
    <property type="entry name" value="Plant_2OG-oxidoreductases"/>
</dbReference>
<evidence type="ECO:0000313" key="7">
    <source>
        <dbReference type="Proteomes" id="UP001630127"/>
    </source>
</evidence>
<dbReference type="Pfam" id="PF14226">
    <property type="entry name" value="DIOX_N"/>
    <property type="match status" value="1"/>
</dbReference>
<reference evidence="6 7" key="1">
    <citation type="submission" date="2024-11" db="EMBL/GenBank/DDBJ databases">
        <title>A near-complete genome assembly of Cinchona calisaya.</title>
        <authorList>
            <person name="Lian D.C."/>
            <person name="Zhao X.W."/>
            <person name="Wei L."/>
        </authorList>
    </citation>
    <scope>NUCLEOTIDE SEQUENCE [LARGE SCALE GENOMIC DNA]</scope>
    <source>
        <tissue evidence="6">Nenye</tissue>
    </source>
</reference>
<comment type="similarity">
    <text evidence="1 4">Belongs to the iron/ascorbate-dependent oxidoreductase family.</text>
</comment>
<dbReference type="PROSITE" id="PS51471">
    <property type="entry name" value="FE2OG_OXY"/>
    <property type="match status" value="1"/>
</dbReference>
<dbReference type="PANTHER" id="PTHR47991">
    <property type="entry name" value="OXOGLUTARATE/IRON-DEPENDENT DIOXYGENASE"/>
    <property type="match status" value="1"/>
</dbReference>
<dbReference type="GO" id="GO:0046872">
    <property type="term" value="F:metal ion binding"/>
    <property type="evidence" value="ECO:0007669"/>
    <property type="project" value="UniProtKB-KW"/>
</dbReference>
<evidence type="ECO:0000256" key="3">
    <source>
        <dbReference type="ARBA" id="ARBA00023004"/>
    </source>
</evidence>
<gene>
    <name evidence="6" type="ORF">ACH5RR_040299</name>
</gene>
<organism evidence="6 7">
    <name type="scientific">Cinchona calisaya</name>
    <dbReference type="NCBI Taxonomy" id="153742"/>
    <lineage>
        <taxon>Eukaryota</taxon>
        <taxon>Viridiplantae</taxon>
        <taxon>Streptophyta</taxon>
        <taxon>Embryophyta</taxon>
        <taxon>Tracheophyta</taxon>
        <taxon>Spermatophyta</taxon>
        <taxon>Magnoliopsida</taxon>
        <taxon>eudicotyledons</taxon>
        <taxon>Gunneridae</taxon>
        <taxon>Pentapetalae</taxon>
        <taxon>asterids</taxon>
        <taxon>lamiids</taxon>
        <taxon>Gentianales</taxon>
        <taxon>Rubiaceae</taxon>
        <taxon>Cinchonoideae</taxon>
        <taxon>Cinchoneae</taxon>
        <taxon>Cinchona</taxon>
    </lineage>
</organism>
<keyword evidence="2 4" id="KW-0479">Metal-binding</keyword>
<name>A0ABD2XVJ6_9GENT</name>
<keyword evidence="4" id="KW-0560">Oxidoreductase</keyword>
<dbReference type="InterPro" id="IPR027443">
    <property type="entry name" value="IPNS-like_sf"/>
</dbReference>
<feature type="domain" description="Fe2OG dioxygenase" evidence="5">
    <location>
        <begin position="180"/>
        <end position="290"/>
    </location>
</feature>
<dbReference type="Pfam" id="PF03171">
    <property type="entry name" value="2OG-FeII_Oxy"/>
    <property type="match status" value="1"/>
</dbReference>
<dbReference type="SUPFAM" id="SSF51197">
    <property type="entry name" value="Clavaminate synthase-like"/>
    <property type="match status" value="1"/>
</dbReference>
<dbReference type="EMBL" id="JBJUIK010000017">
    <property type="protein sequence ID" value="KAL3497567.1"/>
    <property type="molecule type" value="Genomic_DNA"/>
</dbReference>
<keyword evidence="7" id="KW-1185">Reference proteome</keyword>
<proteinExistence type="inferred from homology"/>
<dbReference type="GO" id="GO:0009805">
    <property type="term" value="P:coumarin biosynthetic process"/>
    <property type="evidence" value="ECO:0007669"/>
    <property type="project" value="UniProtKB-ARBA"/>
</dbReference>
<dbReference type="AlphaFoldDB" id="A0ABD2XVJ6"/>
<sequence>MISTVDAHDDLIKPMNVPIIDLSLLSQESDHAKFQIMKEIHEACQKWGVFNVINHGISEFVIEEALEVNQNFFDMPEIEKEEMLETNYGDEMLSPVKLVTFQRRAQRTDSTEVLQRDLLRLYANPLEDFMNFWPKNPSDYREKMGKYTKEVRKLGIQLFGAIMESLNLGGATYLKENFNQGMHMVVANRYSPYQESTNIKIGAPPHSDHSIITILLQSSPGLQVLDMADNHDHHNNGTWKSVPKLEASLQVFVGDHLEVLSNGIYKSVWHRVIPISTSNARISMASFHNFQIDEIVEPAKELIDNDRPKKFKGSSVRDLLKYASSQKPVRLIDTHRII</sequence>
<dbReference type="GO" id="GO:0016706">
    <property type="term" value="F:2-oxoglutarate-dependent dioxygenase activity"/>
    <property type="evidence" value="ECO:0007669"/>
    <property type="project" value="UniProtKB-ARBA"/>
</dbReference>